<evidence type="ECO:0000256" key="6">
    <source>
        <dbReference type="ARBA" id="ARBA00023136"/>
    </source>
</evidence>
<keyword evidence="14" id="KW-1185">Reference proteome</keyword>
<dbReference type="OrthoDB" id="9811198at2"/>
<gene>
    <name evidence="9" type="ORF">C4N26_06950</name>
    <name evidence="10" type="ORF">DWZ89_11825</name>
    <name evidence="11" type="ORF">FPPS064S07_02602</name>
</gene>
<evidence type="ECO:0000313" key="10">
    <source>
        <dbReference type="EMBL" id="RGB69309.1"/>
    </source>
</evidence>
<keyword evidence="3" id="KW-1003">Cell membrane</keyword>
<evidence type="ECO:0000313" key="9">
    <source>
        <dbReference type="EMBL" id="RAW54184.1"/>
    </source>
</evidence>
<name>A0A174C066_9FIRM</name>
<dbReference type="AlphaFoldDB" id="A0A174C066"/>
<feature type="transmembrane region" description="Helical" evidence="7">
    <location>
        <begin position="43"/>
        <end position="61"/>
    </location>
</feature>
<dbReference type="PRINTS" id="PR01837">
    <property type="entry name" value="MGTCSAPBPROT"/>
</dbReference>
<reference evidence="10 13" key="2">
    <citation type="submission" date="2018-08" db="EMBL/GenBank/DDBJ databases">
        <title>A genome reference for cultivated species of the human gut microbiota.</title>
        <authorList>
            <person name="Zou Y."/>
            <person name="Xue W."/>
            <person name="Luo G."/>
        </authorList>
    </citation>
    <scope>NUCLEOTIDE SEQUENCE [LARGE SCALE GENOMIC DNA]</scope>
    <source>
        <strain evidence="10 13">AF36-11AT</strain>
    </source>
</reference>
<dbReference type="PANTHER" id="PTHR33778:SF1">
    <property type="entry name" value="MAGNESIUM TRANSPORTER YHID-RELATED"/>
    <property type="match status" value="1"/>
</dbReference>
<dbReference type="InterPro" id="IPR049177">
    <property type="entry name" value="MgtC_SapB_SrpB_YhiD_N"/>
</dbReference>
<protein>
    <submittedName>
        <fullName evidence="11">MgtC family protein</fullName>
    </submittedName>
    <submittedName>
        <fullName evidence="9">MgtC/SapB family protein</fullName>
    </submittedName>
</protein>
<evidence type="ECO:0000256" key="1">
    <source>
        <dbReference type="ARBA" id="ARBA00004651"/>
    </source>
</evidence>
<sequence>MNLHTIREITYGTIFFRLFLSIVIGGVLGLERGRKSRPAGLRTYILVCLGSTVVMMTNQYVSQCMNTGDPVRMGAQVLSGIGFIGAGSIMKTGRNQVRGITTAAGLWAAACIGLAIGIGFYEVAIAGGILIFIVLSLMQNMDYFTRKHTSVIDIYVELENREYMGEFIEFMRDAGLTMSNLQMEPDYLGTNSINSVAFVVTVRSLEHRPHDSMIDTLRHIPHLKFIEEL</sequence>
<dbReference type="Proteomes" id="UP000251144">
    <property type="component" value="Unassembled WGS sequence"/>
</dbReference>
<comment type="subcellular location">
    <subcellularLocation>
        <location evidence="1">Cell membrane</location>
        <topology evidence="1">Multi-pass membrane protein</topology>
    </subcellularLocation>
</comment>
<keyword evidence="6 7" id="KW-0472">Membrane</keyword>
<feature type="transmembrane region" description="Helical" evidence="7">
    <location>
        <begin position="12"/>
        <end position="31"/>
    </location>
</feature>
<dbReference type="InterPro" id="IPR003416">
    <property type="entry name" value="MgtC/SapB/SrpB/YhiD_fam"/>
</dbReference>
<dbReference type="RefSeq" id="WP_055191398.1">
    <property type="nucleotide sequence ID" value="NZ_CABHMY010000091.1"/>
</dbReference>
<evidence type="ECO:0000256" key="3">
    <source>
        <dbReference type="ARBA" id="ARBA00022475"/>
    </source>
</evidence>
<comment type="similarity">
    <text evidence="2">Belongs to the MgtC/SapB family.</text>
</comment>
<evidence type="ECO:0000256" key="4">
    <source>
        <dbReference type="ARBA" id="ARBA00022692"/>
    </source>
</evidence>
<dbReference type="Proteomes" id="UP000261140">
    <property type="component" value="Unassembled WGS sequence"/>
</dbReference>
<evidence type="ECO:0000313" key="13">
    <source>
        <dbReference type="Proteomes" id="UP000261140"/>
    </source>
</evidence>
<evidence type="ECO:0000256" key="7">
    <source>
        <dbReference type="SAM" id="Phobius"/>
    </source>
</evidence>
<organism evidence="9 12">
    <name type="scientific">Faecalibacterium prausnitzii</name>
    <dbReference type="NCBI Taxonomy" id="853"/>
    <lineage>
        <taxon>Bacteria</taxon>
        <taxon>Bacillati</taxon>
        <taxon>Bacillota</taxon>
        <taxon>Clostridia</taxon>
        <taxon>Eubacteriales</taxon>
        <taxon>Oscillospiraceae</taxon>
        <taxon>Faecalibacterium</taxon>
    </lineage>
</organism>
<dbReference type="Proteomes" id="UP000406184">
    <property type="component" value="Unassembled WGS sequence"/>
</dbReference>
<reference evidence="11 14" key="3">
    <citation type="submission" date="2019-07" db="EMBL/GenBank/DDBJ databases">
        <authorList>
            <person name="Hibberd C M."/>
            <person name="Gehrig L. J."/>
            <person name="Chang H.-W."/>
            <person name="Venkatesh S."/>
        </authorList>
    </citation>
    <scope>NUCLEOTIDE SEQUENCE [LARGE SCALE GENOMIC DNA]</scope>
    <source>
        <strain evidence="11">Faecalibacterium_prausnitzii_JG_BgPS064</strain>
    </source>
</reference>
<dbReference type="GO" id="GO:0005886">
    <property type="term" value="C:plasma membrane"/>
    <property type="evidence" value="ECO:0007669"/>
    <property type="project" value="UniProtKB-SubCell"/>
</dbReference>
<evidence type="ECO:0000256" key="5">
    <source>
        <dbReference type="ARBA" id="ARBA00022989"/>
    </source>
</evidence>
<feature type="domain" description="MgtC/SapB/SrpB/YhiD N-terminal" evidence="8">
    <location>
        <begin position="18"/>
        <end position="141"/>
    </location>
</feature>
<proteinExistence type="inferred from homology"/>
<keyword evidence="4 7" id="KW-0812">Transmembrane</keyword>
<evidence type="ECO:0000256" key="2">
    <source>
        <dbReference type="ARBA" id="ARBA00009298"/>
    </source>
</evidence>
<evidence type="ECO:0000313" key="14">
    <source>
        <dbReference type="Proteomes" id="UP000406184"/>
    </source>
</evidence>
<evidence type="ECO:0000259" key="8">
    <source>
        <dbReference type="Pfam" id="PF02308"/>
    </source>
</evidence>
<feature type="transmembrane region" description="Helical" evidence="7">
    <location>
        <begin position="124"/>
        <end position="141"/>
    </location>
</feature>
<evidence type="ECO:0000313" key="12">
    <source>
        <dbReference type="Proteomes" id="UP000251144"/>
    </source>
</evidence>
<dbReference type="EMBL" id="QVEQ01000013">
    <property type="protein sequence ID" value="RGB69309.1"/>
    <property type="molecule type" value="Genomic_DNA"/>
</dbReference>
<dbReference type="PANTHER" id="PTHR33778">
    <property type="entry name" value="PROTEIN MGTC"/>
    <property type="match status" value="1"/>
</dbReference>
<feature type="transmembrane region" description="Helical" evidence="7">
    <location>
        <begin position="73"/>
        <end position="90"/>
    </location>
</feature>
<evidence type="ECO:0000313" key="11">
    <source>
        <dbReference type="EMBL" id="VUX04476.1"/>
    </source>
</evidence>
<reference evidence="9 12" key="1">
    <citation type="submission" date="2018-02" db="EMBL/GenBank/DDBJ databases">
        <title>Complete genome sequencing of Faecalibacterium prausnitzii strains isolated from the human gut.</title>
        <authorList>
            <person name="Fitzgerald B.C."/>
            <person name="Shkoporov A.N."/>
            <person name="Ross P.R."/>
            <person name="Hill C."/>
        </authorList>
    </citation>
    <scope>NUCLEOTIDE SEQUENCE [LARGE SCALE GENOMIC DNA]</scope>
    <source>
        <strain evidence="9 12">APC942/32-1</strain>
    </source>
</reference>
<dbReference type="EMBL" id="CABHMY010000091">
    <property type="protein sequence ID" value="VUX04476.1"/>
    <property type="molecule type" value="Genomic_DNA"/>
</dbReference>
<keyword evidence="5 7" id="KW-1133">Transmembrane helix</keyword>
<accession>A0A174C066</accession>
<dbReference type="Pfam" id="PF02308">
    <property type="entry name" value="MgtC"/>
    <property type="match status" value="1"/>
</dbReference>
<dbReference type="EMBL" id="PRLB01000005">
    <property type="protein sequence ID" value="RAW54184.1"/>
    <property type="molecule type" value="Genomic_DNA"/>
</dbReference>